<evidence type="ECO:0000313" key="1">
    <source>
        <dbReference type="EMBL" id="KAI5678189.1"/>
    </source>
</evidence>
<name>A0ACC0BZZ5_CATRO</name>
<sequence>MQGRNTVEEVLCLSARWGYTVFYKNGEDNNVLSDIVVAHSTSIAVIRTWPYILIMDTTRHIDQNVFAKLTQMVKDEEVATQFINSSWHKLINEIDKAEYRRKLDVLKMKWQIRPEFLHYLFNTRLNPLAHKFCRVWTSEVLHFGVETTNRAESEQPVLKL</sequence>
<accession>A0ACC0BZZ5</accession>
<dbReference type="Proteomes" id="UP001060085">
    <property type="component" value="Linkage Group LG02"/>
</dbReference>
<gene>
    <name evidence="1" type="ORF">M9H77_09139</name>
</gene>
<evidence type="ECO:0000313" key="2">
    <source>
        <dbReference type="Proteomes" id="UP001060085"/>
    </source>
</evidence>
<organism evidence="1 2">
    <name type="scientific">Catharanthus roseus</name>
    <name type="common">Madagascar periwinkle</name>
    <name type="synonym">Vinca rosea</name>
    <dbReference type="NCBI Taxonomy" id="4058"/>
    <lineage>
        <taxon>Eukaryota</taxon>
        <taxon>Viridiplantae</taxon>
        <taxon>Streptophyta</taxon>
        <taxon>Embryophyta</taxon>
        <taxon>Tracheophyta</taxon>
        <taxon>Spermatophyta</taxon>
        <taxon>Magnoliopsida</taxon>
        <taxon>eudicotyledons</taxon>
        <taxon>Gunneridae</taxon>
        <taxon>Pentapetalae</taxon>
        <taxon>asterids</taxon>
        <taxon>lamiids</taxon>
        <taxon>Gentianales</taxon>
        <taxon>Apocynaceae</taxon>
        <taxon>Rauvolfioideae</taxon>
        <taxon>Vinceae</taxon>
        <taxon>Catharanthinae</taxon>
        <taxon>Catharanthus</taxon>
    </lineage>
</organism>
<comment type="caution">
    <text evidence="1">The sequence shown here is derived from an EMBL/GenBank/DDBJ whole genome shotgun (WGS) entry which is preliminary data.</text>
</comment>
<reference evidence="2" key="1">
    <citation type="journal article" date="2023" name="Nat. Plants">
        <title>Single-cell RNA sequencing provides a high-resolution roadmap for understanding the multicellular compartmentation of specialized metabolism.</title>
        <authorList>
            <person name="Sun S."/>
            <person name="Shen X."/>
            <person name="Li Y."/>
            <person name="Li Y."/>
            <person name="Wang S."/>
            <person name="Li R."/>
            <person name="Zhang H."/>
            <person name="Shen G."/>
            <person name="Guo B."/>
            <person name="Wei J."/>
            <person name="Xu J."/>
            <person name="St-Pierre B."/>
            <person name="Chen S."/>
            <person name="Sun C."/>
        </authorList>
    </citation>
    <scope>NUCLEOTIDE SEQUENCE [LARGE SCALE GENOMIC DNA]</scope>
</reference>
<protein>
    <submittedName>
        <fullName evidence="1">Uncharacterized protein</fullName>
    </submittedName>
</protein>
<keyword evidence="2" id="KW-1185">Reference proteome</keyword>
<proteinExistence type="predicted"/>
<dbReference type="EMBL" id="CM044702">
    <property type="protein sequence ID" value="KAI5678189.1"/>
    <property type="molecule type" value="Genomic_DNA"/>
</dbReference>